<dbReference type="RefSeq" id="WP_211973635.1">
    <property type="nucleotide sequence ID" value="NZ_CBFHAM010000039.1"/>
</dbReference>
<evidence type="ECO:0000313" key="4">
    <source>
        <dbReference type="Proteomes" id="UP000676386"/>
    </source>
</evidence>
<comment type="caution">
    <text evidence="3">The sequence shown here is derived from an EMBL/GenBank/DDBJ whole genome shotgun (WGS) entry which is preliminary data.</text>
</comment>
<dbReference type="Pfam" id="PF12708">
    <property type="entry name" value="Pect-lyase_RHGA_epim"/>
    <property type="match status" value="1"/>
</dbReference>
<dbReference type="SMART" id="SM00710">
    <property type="entry name" value="PbH1"/>
    <property type="match status" value="5"/>
</dbReference>
<dbReference type="InterPro" id="IPR039448">
    <property type="entry name" value="Beta_helix"/>
</dbReference>
<accession>A0ABS5J1T7</accession>
<evidence type="ECO:0000259" key="2">
    <source>
        <dbReference type="Pfam" id="PF13229"/>
    </source>
</evidence>
<dbReference type="InterPro" id="IPR012334">
    <property type="entry name" value="Pectin_lyas_fold"/>
</dbReference>
<evidence type="ECO:0000259" key="1">
    <source>
        <dbReference type="Pfam" id="PF12708"/>
    </source>
</evidence>
<dbReference type="SUPFAM" id="SSF51126">
    <property type="entry name" value="Pectin lyase-like"/>
    <property type="match status" value="1"/>
</dbReference>
<dbReference type="Proteomes" id="UP000676386">
    <property type="component" value="Unassembled WGS sequence"/>
</dbReference>
<proteinExistence type="predicted"/>
<dbReference type="Gene3D" id="2.160.20.10">
    <property type="entry name" value="Single-stranded right-handed beta-helix, Pectin lyase-like"/>
    <property type="match status" value="1"/>
</dbReference>
<dbReference type="InterPro" id="IPR011050">
    <property type="entry name" value="Pectin_lyase_fold/virulence"/>
</dbReference>
<dbReference type="EMBL" id="JAGTXB010000006">
    <property type="protein sequence ID" value="MBS0028532.1"/>
    <property type="molecule type" value="Genomic_DNA"/>
</dbReference>
<keyword evidence="4" id="KW-1185">Reference proteome</keyword>
<feature type="domain" description="Right handed beta helix" evidence="2">
    <location>
        <begin position="329"/>
        <end position="455"/>
    </location>
</feature>
<dbReference type="InterPro" id="IPR024535">
    <property type="entry name" value="RHGA/B-epi-like_pectate_lyase"/>
</dbReference>
<name>A0ABS5J1T7_9BACT</name>
<dbReference type="InterPro" id="IPR006626">
    <property type="entry name" value="PbH1"/>
</dbReference>
<protein>
    <submittedName>
        <fullName evidence="3">Right-handed parallel beta-helix repeat-containing protein</fullName>
    </submittedName>
</protein>
<reference evidence="3 4" key="1">
    <citation type="submission" date="2021-04" db="EMBL/GenBank/DDBJ databases">
        <title>Chitinophaga sp. nov., isolated from the rhizosphere soil.</title>
        <authorList>
            <person name="He S."/>
        </authorList>
    </citation>
    <scope>NUCLEOTIDE SEQUENCE [LARGE SCALE GENOMIC DNA]</scope>
    <source>
        <strain evidence="3 4">2R12</strain>
    </source>
</reference>
<organism evidence="3 4">
    <name type="scientific">Chitinophaga hostae</name>
    <dbReference type="NCBI Taxonomy" id="2831022"/>
    <lineage>
        <taxon>Bacteria</taxon>
        <taxon>Pseudomonadati</taxon>
        <taxon>Bacteroidota</taxon>
        <taxon>Chitinophagia</taxon>
        <taxon>Chitinophagales</taxon>
        <taxon>Chitinophagaceae</taxon>
        <taxon>Chitinophaga</taxon>
    </lineage>
</organism>
<evidence type="ECO:0000313" key="3">
    <source>
        <dbReference type="EMBL" id="MBS0028532.1"/>
    </source>
</evidence>
<dbReference type="Pfam" id="PF13229">
    <property type="entry name" value="Beta_helix"/>
    <property type="match status" value="1"/>
</dbReference>
<feature type="domain" description="Rhamnogalacturonase A/B/Epimerase-like pectate lyase" evidence="1">
    <location>
        <begin position="44"/>
        <end position="108"/>
    </location>
</feature>
<gene>
    <name evidence="3" type="ORF">KE626_14520</name>
</gene>
<sequence length="615" mass="65788">MLTVLPFFTMVLFRTLSPQPVDVPIEKNVNTHVVGVNSNYAKILNVKQFGAKGDGRSDDSKAINKVLDMAVAGQTVYFPSGNYLIGDALIVRNKQNVTVSGDGNASRLFVDNQQAKTGKTTFYTTLSIDECSNVILQKLCIESKGENWGDADAAGKFAEPDKRVDWMINKGGHAVLITRSKNISINNVTARFCGSTGVYYASSSDLVTFNNCFANAASLGYAGFAIDNFANGAAEFMPGRRYIFNNCKVNAESQKYGKYAAKGGVVMEGDMGRALNCTITGGEYRDCYTGGNAQSLGAAISAENTNLVATNVKGADNYVGLRLVQRGEINNPVNITVSQSTFVNNKYCGIYLSSASKGGGTILIDQCTFSQLPVSVWNSSPSGVYNKTSGIINASYMVSVKLKVTNSSFTGGNRYVYAADKTDINVNNSRFSGTSDSTMSFYGGGDIDIQKNTIDGYAPIFVRQYDHTRKHSAPVSLNVMRNKGSMPADLVNTTEIPASFMKAKKIDGNIFSAVSGRASQPAASVLSSSALFKQKAFSVNISQQGLQAQNTFLVGSVVGQRPAGTIKSVRNSNGEVFQVLQLVCPFNGDAQKVKIVLPGDIRKSLTPGSTIDLGN</sequence>